<dbReference type="InterPro" id="IPR008534">
    <property type="entry name" value="DUF816"/>
</dbReference>
<evidence type="ECO:0000313" key="7">
    <source>
        <dbReference type="EMBL" id="ARX72034.1"/>
    </source>
</evidence>
<evidence type="ECO:0000313" key="8">
    <source>
        <dbReference type="Proteomes" id="UP000201628"/>
    </source>
</evidence>
<keyword evidence="8" id="KW-1185">Reference proteome</keyword>
<name>A0A097DAM1_9BBAC</name>
<dbReference type="EMBL" id="KX859081">
    <property type="protein sequence ID" value="ARX71644.1"/>
    <property type="molecule type" value="Genomic_DNA"/>
</dbReference>
<gene>
    <name evidence="2" type="ORF">EREL_045</name>
</gene>
<reference evidence="2" key="3">
    <citation type="submission" date="2016-09" db="EMBL/GenBank/DDBJ databases">
        <title>Genome-wide Diversity of Wild Populations of Erinnyis ello granulovirus (ErelGV).</title>
        <authorList>
            <person name="Brito A.F."/>
            <person name="Melo F.L."/>
            <person name="Ardisson-Araujo D.M.P."/>
            <person name="Sihler W."/>
            <person name="Souza M.L."/>
            <person name="Ribeiro B.M."/>
        </authorList>
    </citation>
    <scope>NUCLEOTIDE SEQUENCE</scope>
    <source>
        <strain evidence="5">ErelGV-00</strain>
        <strain evidence="2">ErelGV-94</strain>
        <strain evidence="3">ErelGV-98</strain>
        <strain evidence="4">ErelGV-99</strain>
        <strain evidence="6">ErelGV-AC</strain>
        <strain evidence="7">ErelGV-PA</strain>
    </source>
</reference>
<accession>A0A097DAM1</accession>
<dbReference type="EMBL" id="KJ406702">
    <property type="protein sequence ID" value="AIS92045.1"/>
    <property type="molecule type" value="Genomic_DNA"/>
</dbReference>
<organism evidence="1 8">
    <name type="scientific">Erinnyis ello granulovirus</name>
    <dbReference type="NCBI Taxonomy" id="307444"/>
    <lineage>
        <taxon>Viruses</taxon>
        <taxon>Viruses incertae sedis</taxon>
        <taxon>Naldaviricetes</taxon>
        <taxon>Lefavirales</taxon>
        <taxon>Baculoviridae</taxon>
        <taxon>Betabaculovirus</taxon>
        <taxon>Betabaculovirus erellonis</taxon>
    </lineage>
</organism>
<reference evidence="1 8" key="1">
    <citation type="journal article" date="2014" name="BMC Genomics">
        <title>Genome sequence of Erinnyis ello granulovirus (ErelGV), a natural cassava hornworm pesticide and the first sequenced sphingid-infecting betabaculovirus.</title>
        <authorList>
            <person name="Ardisson-Araujo D.M."/>
            <person name="de Melo F.L."/>
            <person name="Andrade M.D."/>
            <person name="Sihler W."/>
            <person name="Bao S.N."/>
            <person name="Ribeiro B.M."/>
            <person name="de Souza M.L."/>
        </authorList>
    </citation>
    <scope>NUCLEOTIDE SEQUENCE [LARGE SCALE GENOMIC DNA]</scope>
    <source>
        <strain evidence="1">S86</strain>
    </source>
</reference>
<evidence type="ECO:0000313" key="4">
    <source>
        <dbReference type="EMBL" id="ARX71644.1"/>
    </source>
</evidence>
<evidence type="ECO:0000313" key="2">
    <source>
        <dbReference type="EMBL" id="ARX71384.1"/>
    </source>
</evidence>
<dbReference type="RefSeq" id="YP_009091884.1">
    <property type="nucleotide sequence ID" value="NC_025257.1"/>
</dbReference>
<sequence length="217" mass="24746">MESMVDAKEFAKQLIADKCRTLIESANMLPDKELAIIKKAHKEYSESPTMANFENIKKLILQTKYVEESVEYKNFNRGTFLIALNLIVNKCQDVFPNYKGFFVNTAKRLEGINPDMKSSPKEMLKHYYECIEEMENPKPDDHYMVSYAKSIVTKILYEAVSDMTNMNTNCVNLVGKSDGVKKTKTVVPLVLKKPVVKITNVSPSTKTSSVTPYFIFD</sequence>
<dbReference type="Pfam" id="PF05674">
    <property type="entry name" value="DUF816"/>
    <property type="match status" value="1"/>
</dbReference>
<proteinExistence type="predicted"/>
<dbReference type="EMBL" id="KX859084">
    <property type="protein sequence ID" value="ARX72034.1"/>
    <property type="molecule type" value="Genomic_DNA"/>
</dbReference>
<evidence type="ECO:0000313" key="5">
    <source>
        <dbReference type="EMBL" id="ARX71774.1"/>
    </source>
</evidence>
<dbReference type="EMBL" id="KX859083">
    <property type="protein sequence ID" value="ARX71904.1"/>
    <property type="molecule type" value="Genomic_DNA"/>
</dbReference>
<dbReference type="KEGG" id="vg:20712796"/>
<protein>
    <submittedName>
        <fullName evidence="1">Uncharacterized protein</fullName>
    </submittedName>
</protein>
<dbReference type="EMBL" id="KX859080">
    <property type="protein sequence ID" value="ARX71514.1"/>
    <property type="molecule type" value="Genomic_DNA"/>
</dbReference>
<evidence type="ECO:0000313" key="1">
    <source>
        <dbReference type="EMBL" id="AIS92045.1"/>
    </source>
</evidence>
<evidence type="ECO:0000313" key="3">
    <source>
        <dbReference type="EMBL" id="ARX71514.1"/>
    </source>
</evidence>
<dbReference type="EMBL" id="KX859079">
    <property type="protein sequence ID" value="ARX71384.1"/>
    <property type="molecule type" value="Genomic_DNA"/>
</dbReference>
<dbReference type="EMBL" id="KX859082">
    <property type="protein sequence ID" value="ARX71774.1"/>
    <property type="molecule type" value="Genomic_DNA"/>
</dbReference>
<dbReference type="Proteomes" id="UP000201628">
    <property type="component" value="Segment"/>
</dbReference>
<evidence type="ECO:0000313" key="6">
    <source>
        <dbReference type="EMBL" id="ARX71904.1"/>
    </source>
</evidence>
<dbReference type="OrthoDB" id="8415at10239"/>
<reference evidence="1" key="2">
    <citation type="submission" date="2014-02" db="EMBL/GenBank/DDBJ databases">
        <authorList>
            <person name="Ardisson-Araujo D.M.P."/>
            <person name="Melo F.L."/>
            <person name="Andrade M.S."/>
            <person name="Sihler W."/>
            <person name="Bao S.N."/>
            <person name="Ribeiro B.M."/>
            <person name="Souza M.L."/>
        </authorList>
    </citation>
    <scope>NUCLEOTIDE SEQUENCE</scope>
    <source>
        <strain evidence="1">S86</strain>
    </source>
</reference>